<dbReference type="STRING" id="1797469.A3F08_00880"/>
<accession>A0A1F5EI65</accession>
<dbReference type="EMBL" id="MEZV01000019">
    <property type="protein sequence ID" value="OGD67098.1"/>
    <property type="molecule type" value="Genomic_DNA"/>
</dbReference>
<proteinExistence type="predicted"/>
<dbReference type="Proteomes" id="UP000176451">
    <property type="component" value="Unassembled WGS sequence"/>
</dbReference>
<sequence>MSKIKVQLHGIPFSADEVLEGDVKKLKVDNKEKVESYVTLSVVIQKNQHCNNLLKEIVKIQKEVLEYIQKNSNNAYHVYKNFDKGINNSDIRFHCSLVNFATYPNVSTDGLGNIADYKKLKTYFNYINLPKIICKFGYLYGSGGSIALQLFFSNSTIKNLEQISDFAKKEGYQESKNKLYPIGIPGVIPCRGVINIIKIFKKDAILDFDGLNKYIRDKNKEYFGLHLSDKGLPSAEIDTLSFVVSDPWLNNNDYQIQEIKLK</sequence>
<protein>
    <submittedName>
        <fullName evidence="1">Uncharacterized protein</fullName>
    </submittedName>
</protein>
<evidence type="ECO:0000313" key="1">
    <source>
        <dbReference type="EMBL" id="OGD67098.1"/>
    </source>
</evidence>
<organism evidence="1 2">
    <name type="scientific">Candidatus Berkelbacteria bacterium RIFCSPHIGHO2_12_FULL_36_9</name>
    <dbReference type="NCBI Taxonomy" id="1797469"/>
    <lineage>
        <taxon>Bacteria</taxon>
        <taxon>Candidatus Berkelbacteria</taxon>
    </lineage>
</organism>
<gene>
    <name evidence="1" type="ORF">A3F08_00880</name>
</gene>
<reference evidence="1 2" key="1">
    <citation type="journal article" date="2016" name="Nat. Commun.">
        <title>Thousands of microbial genomes shed light on interconnected biogeochemical processes in an aquifer system.</title>
        <authorList>
            <person name="Anantharaman K."/>
            <person name="Brown C.T."/>
            <person name="Hug L.A."/>
            <person name="Sharon I."/>
            <person name="Castelle C.J."/>
            <person name="Probst A.J."/>
            <person name="Thomas B.C."/>
            <person name="Singh A."/>
            <person name="Wilkins M.J."/>
            <person name="Karaoz U."/>
            <person name="Brodie E.L."/>
            <person name="Williams K.H."/>
            <person name="Hubbard S.S."/>
            <person name="Banfield J.F."/>
        </authorList>
    </citation>
    <scope>NUCLEOTIDE SEQUENCE [LARGE SCALE GENOMIC DNA]</scope>
</reference>
<dbReference type="AlphaFoldDB" id="A0A1F5EI65"/>
<evidence type="ECO:0000313" key="2">
    <source>
        <dbReference type="Proteomes" id="UP000176451"/>
    </source>
</evidence>
<name>A0A1F5EI65_9BACT</name>
<comment type="caution">
    <text evidence="1">The sequence shown here is derived from an EMBL/GenBank/DDBJ whole genome shotgun (WGS) entry which is preliminary data.</text>
</comment>